<dbReference type="KEGG" id="agm:DCE93_02730"/>
<evidence type="ECO:0000313" key="4">
    <source>
        <dbReference type="Proteomes" id="UP000244729"/>
    </source>
</evidence>
<dbReference type="Proteomes" id="UP000244729">
    <property type="component" value="Chromosome"/>
</dbReference>
<dbReference type="InterPro" id="IPR045247">
    <property type="entry name" value="Oye-like"/>
</dbReference>
<dbReference type="PANTHER" id="PTHR22893:SF91">
    <property type="entry name" value="NADPH DEHYDROGENASE 2-RELATED"/>
    <property type="match status" value="1"/>
</dbReference>
<evidence type="ECO:0000313" key="3">
    <source>
        <dbReference type="EMBL" id="AWB94706.1"/>
    </source>
</evidence>
<gene>
    <name evidence="3" type="ORF">DCE93_02730</name>
</gene>
<feature type="domain" description="NADH:flavin oxidoreductase/NADH oxidase N-terminal" evidence="2">
    <location>
        <begin position="12"/>
        <end position="334"/>
    </location>
</feature>
<dbReference type="RefSeq" id="WP_108594528.1">
    <property type="nucleotide sequence ID" value="NZ_CP028913.1"/>
</dbReference>
<evidence type="ECO:0000259" key="2">
    <source>
        <dbReference type="Pfam" id="PF00724"/>
    </source>
</evidence>
<dbReference type="EMBL" id="CP028913">
    <property type="protein sequence ID" value="AWB94706.1"/>
    <property type="molecule type" value="Genomic_DNA"/>
</dbReference>
<proteinExistence type="predicted"/>
<evidence type="ECO:0000256" key="1">
    <source>
        <dbReference type="SAM" id="MobiDB-lite"/>
    </source>
</evidence>
<keyword evidence="4" id="KW-1185">Reference proteome</keyword>
<dbReference type="Pfam" id="PF00724">
    <property type="entry name" value="Oxidored_FMN"/>
    <property type="match status" value="1"/>
</dbReference>
<dbReference type="InterPro" id="IPR013785">
    <property type="entry name" value="Aldolase_TIM"/>
</dbReference>
<dbReference type="OrthoDB" id="3169239at2"/>
<dbReference type="GO" id="GO:0010181">
    <property type="term" value="F:FMN binding"/>
    <property type="evidence" value="ECO:0007669"/>
    <property type="project" value="InterPro"/>
</dbReference>
<dbReference type="SUPFAM" id="SSF51395">
    <property type="entry name" value="FMN-linked oxidoreductases"/>
    <property type="match status" value="1"/>
</dbReference>
<dbReference type="InterPro" id="IPR001155">
    <property type="entry name" value="OxRdtase_FMN_N"/>
</dbReference>
<sequence>MTHADTETTQVLWAPARLGGIPLVHRLAMAPMTRSRATADGLVTGLTQSYYAQRGSLAMLITEGTQPSEDGQGYLATPGIHSEAQAEAWRGVAEAVHQAGSTLVIQLMHVGRVAHPANTPHGRAPLAPSAIAAAGDMFTATGPQPMPVPREMTESDIEQTIADFRRAARLAVDAGADGVEIHGANGYLLQQFVSSNANRRTDGYGGDIAGRIRFPVEVVTAVAEEIGADRVGYRISPGSPLGDIVEDDVAEVYGALVDALAPLGLAYLHVVHLGDEALLRSIRDRWTGGLVLNRAGADIERRAQDVRDGLADVVSVGALALANPDLPARIRAGASMNEPDPTTLYGGGERGYTDYPRLAA</sequence>
<feature type="region of interest" description="Disordered" evidence="1">
    <location>
        <begin position="332"/>
        <end position="352"/>
    </location>
</feature>
<dbReference type="GO" id="GO:0005829">
    <property type="term" value="C:cytosol"/>
    <property type="evidence" value="ECO:0007669"/>
    <property type="project" value="TreeGrafter"/>
</dbReference>
<name>A0A2S0WTN4_9MICO</name>
<dbReference type="PANTHER" id="PTHR22893">
    <property type="entry name" value="NADH OXIDOREDUCTASE-RELATED"/>
    <property type="match status" value="1"/>
</dbReference>
<dbReference type="GO" id="GO:0016491">
    <property type="term" value="F:oxidoreductase activity"/>
    <property type="evidence" value="ECO:0007669"/>
    <property type="project" value="InterPro"/>
</dbReference>
<accession>A0A2S0WTN4</accession>
<dbReference type="AlphaFoldDB" id="A0A2S0WTN4"/>
<protein>
    <submittedName>
        <fullName evidence="3">Alkene reductase</fullName>
    </submittedName>
</protein>
<organism evidence="3 4">
    <name type="scientific">Agromyces badenianii</name>
    <dbReference type="NCBI Taxonomy" id="2080742"/>
    <lineage>
        <taxon>Bacteria</taxon>
        <taxon>Bacillati</taxon>
        <taxon>Actinomycetota</taxon>
        <taxon>Actinomycetes</taxon>
        <taxon>Micrococcales</taxon>
        <taxon>Microbacteriaceae</taxon>
        <taxon>Agromyces</taxon>
    </lineage>
</organism>
<reference evidence="3 4" key="1">
    <citation type="submission" date="2018-04" db="EMBL/GenBank/DDBJ databases">
        <authorList>
            <person name="Li J."/>
        </authorList>
    </citation>
    <scope>NUCLEOTIDE SEQUENCE [LARGE SCALE GENOMIC DNA]</scope>
    <source>
        <strain evidence="4">30A</strain>
    </source>
</reference>
<dbReference type="CDD" id="cd02933">
    <property type="entry name" value="OYE_like_FMN"/>
    <property type="match status" value="1"/>
</dbReference>
<dbReference type="Gene3D" id="3.20.20.70">
    <property type="entry name" value="Aldolase class I"/>
    <property type="match status" value="1"/>
</dbReference>